<keyword evidence="5" id="KW-1003">Cell membrane</keyword>
<comment type="similarity">
    <text evidence="3">Belongs to the claudin family.</text>
</comment>
<accession>A0ABN7T873</accession>
<feature type="transmembrane region" description="Helical" evidence="10">
    <location>
        <begin position="163"/>
        <end position="182"/>
    </location>
</feature>
<keyword evidence="6 10" id="KW-0812">Transmembrane</keyword>
<evidence type="ECO:0000256" key="5">
    <source>
        <dbReference type="ARBA" id="ARBA00022475"/>
    </source>
</evidence>
<name>A0ABN7T873_OIKDI</name>
<sequence>MANSGLQIVAYFLNVIGFVLTILAIVLPMWKRDDPYGKQIETQQKFVGLWYECDRIGALWNCEKEKRFFLTLSTEVQLAKGTLITACALSLIAALLGIVGLECTKLGESSHGEESMKGKIGVVSGGLIVISGILVAIGINYYAVTVYQNFDGSMMRSDSGIHYIYGPCLIIGWVDMVVKILAGAAMILGSLGSDGDDDGGRFDAGPYISGQPLQNSDKWKYYT</sequence>
<evidence type="ECO:0000256" key="6">
    <source>
        <dbReference type="ARBA" id="ARBA00022692"/>
    </source>
</evidence>
<reference evidence="11 12" key="1">
    <citation type="submission" date="2021-04" db="EMBL/GenBank/DDBJ databases">
        <authorList>
            <person name="Bliznina A."/>
        </authorList>
    </citation>
    <scope>NUCLEOTIDE SEQUENCE [LARGE SCALE GENOMIC DNA]</scope>
</reference>
<dbReference type="InterPro" id="IPR004031">
    <property type="entry name" value="PMP22/EMP/MP20/Claudin"/>
</dbReference>
<evidence type="ECO:0000256" key="9">
    <source>
        <dbReference type="ARBA" id="ARBA00023136"/>
    </source>
</evidence>
<dbReference type="Gene3D" id="1.20.140.150">
    <property type="match status" value="1"/>
</dbReference>
<comment type="subcellular location">
    <subcellularLocation>
        <location evidence="1">Cell junction</location>
        <location evidence="1">Tight junction</location>
    </subcellularLocation>
    <subcellularLocation>
        <location evidence="2">Cell membrane</location>
        <topology evidence="2">Multi-pass membrane protein</topology>
    </subcellularLocation>
</comment>
<evidence type="ECO:0000256" key="7">
    <source>
        <dbReference type="ARBA" id="ARBA00022949"/>
    </source>
</evidence>
<evidence type="ECO:0000256" key="4">
    <source>
        <dbReference type="ARBA" id="ARBA00022427"/>
    </source>
</evidence>
<keyword evidence="12" id="KW-1185">Reference proteome</keyword>
<dbReference type="Pfam" id="PF00822">
    <property type="entry name" value="PMP22_Claudin"/>
    <property type="match status" value="1"/>
</dbReference>
<evidence type="ECO:0000256" key="3">
    <source>
        <dbReference type="ARBA" id="ARBA00008295"/>
    </source>
</evidence>
<evidence type="ECO:0000256" key="2">
    <source>
        <dbReference type="ARBA" id="ARBA00004651"/>
    </source>
</evidence>
<keyword evidence="7" id="KW-0965">Cell junction</keyword>
<keyword evidence="8 10" id="KW-1133">Transmembrane helix</keyword>
<keyword evidence="9 10" id="KW-0472">Membrane</keyword>
<feature type="transmembrane region" description="Helical" evidence="10">
    <location>
        <begin position="120"/>
        <end position="143"/>
    </location>
</feature>
<dbReference type="Proteomes" id="UP001158576">
    <property type="component" value="Chromosome 2"/>
</dbReference>
<evidence type="ECO:0000256" key="8">
    <source>
        <dbReference type="ARBA" id="ARBA00022989"/>
    </source>
</evidence>
<evidence type="ECO:0000256" key="10">
    <source>
        <dbReference type="SAM" id="Phobius"/>
    </source>
</evidence>
<evidence type="ECO:0000313" key="12">
    <source>
        <dbReference type="Proteomes" id="UP001158576"/>
    </source>
</evidence>
<organism evidence="11 12">
    <name type="scientific">Oikopleura dioica</name>
    <name type="common">Tunicate</name>
    <dbReference type="NCBI Taxonomy" id="34765"/>
    <lineage>
        <taxon>Eukaryota</taxon>
        <taxon>Metazoa</taxon>
        <taxon>Chordata</taxon>
        <taxon>Tunicata</taxon>
        <taxon>Appendicularia</taxon>
        <taxon>Copelata</taxon>
        <taxon>Oikopleuridae</taxon>
        <taxon>Oikopleura</taxon>
    </lineage>
</organism>
<evidence type="ECO:0000313" key="11">
    <source>
        <dbReference type="EMBL" id="CAG5112327.1"/>
    </source>
</evidence>
<dbReference type="PANTHER" id="PTHR12002">
    <property type="entry name" value="CLAUDIN"/>
    <property type="match status" value="1"/>
</dbReference>
<dbReference type="InterPro" id="IPR006187">
    <property type="entry name" value="Claudin"/>
</dbReference>
<dbReference type="EMBL" id="OU015567">
    <property type="protein sequence ID" value="CAG5112327.1"/>
    <property type="molecule type" value="Genomic_DNA"/>
</dbReference>
<protein>
    <submittedName>
        <fullName evidence="11">Oidioi.mRNA.OKI2018_I69.chr2.g6553.t1.cds</fullName>
    </submittedName>
</protein>
<keyword evidence="4" id="KW-0796">Tight junction</keyword>
<feature type="transmembrane region" description="Helical" evidence="10">
    <location>
        <begin position="78"/>
        <end position="99"/>
    </location>
</feature>
<dbReference type="PRINTS" id="PR01077">
    <property type="entry name" value="CLAUDIN"/>
</dbReference>
<feature type="transmembrane region" description="Helical" evidence="10">
    <location>
        <begin position="9"/>
        <end position="30"/>
    </location>
</feature>
<gene>
    <name evidence="11" type="ORF">OKIOD_LOCUS15318</name>
</gene>
<proteinExistence type="inferred from homology"/>
<evidence type="ECO:0000256" key="1">
    <source>
        <dbReference type="ARBA" id="ARBA00004435"/>
    </source>
</evidence>